<name>A0A0S4LDE4_9BACT</name>
<organism evidence="1 2">
    <name type="scientific">Candidatus Nitrospira nitrificans</name>
    <dbReference type="NCBI Taxonomy" id="1742973"/>
    <lineage>
        <taxon>Bacteria</taxon>
        <taxon>Pseudomonadati</taxon>
        <taxon>Nitrospirota</taxon>
        <taxon>Nitrospiria</taxon>
        <taxon>Nitrospirales</taxon>
        <taxon>Nitrospiraceae</taxon>
        <taxon>Nitrospira</taxon>
    </lineage>
</organism>
<dbReference type="AlphaFoldDB" id="A0A0S4LDE4"/>
<protein>
    <submittedName>
        <fullName evidence="1">Uncharacterized protein</fullName>
    </submittedName>
</protein>
<sequence>MRDFGIGDMYRKSVRRTIFSPIIDIHSAEDTVYPTSDGAPCGRLARHAFSSVALPRTMTRSH</sequence>
<evidence type="ECO:0000313" key="2">
    <source>
        <dbReference type="Proteomes" id="UP000198736"/>
    </source>
</evidence>
<gene>
    <name evidence="1" type="ORF">COMA2_170100</name>
</gene>
<keyword evidence="2" id="KW-1185">Reference proteome</keyword>
<accession>A0A0S4LDE4</accession>
<proteinExistence type="predicted"/>
<reference evidence="2" key="1">
    <citation type="submission" date="2015-10" db="EMBL/GenBank/DDBJ databases">
        <authorList>
            <person name="Luecker S."/>
            <person name="Luecker S."/>
        </authorList>
    </citation>
    <scope>NUCLEOTIDE SEQUENCE [LARGE SCALE GENOMIC DNA]</scope>
</reference>
<evidence type="ECO:0000313" key="1">
    <source>
        <dbReference type="EMBL" id="CUS34616.1"/>
    </source>
</evidence>
<dbReference type="EMBL" id="CZPZ01000009">
    <property type="protein sequence ID" value="CUS34616.1"/>
    <property type="molecule type" value="Genomic_DNA"/>
</dbReference>
<dbReference type="STRING" id="1742973.COMA2_170100"/>
<dbReference type="Proteomes" id="UP000198736">
    <property type="component" value="Unassembled WGS sequence"/>
</dbReference>